<feature type="compositionally biased region" description="Gly residues" evidence="1">
    <location>
        <begin position="69"/>
        <end position="94"/>
    </location>
</feature>
<comment type="caution">
    <text evidence="4">The sequence shown here is derived from an EMBL/GenBank/DDBJ whole genome shotgun (WGS) entry which is preliminary data.</text>
</comment>
<gene>
    <name evidence="4" type="ORF">RHGRI_007276</name>
</gene>
<feature type="compositionally biased region" description="Basic and acidic residues" evidence="1">
    <location>
        <begin position="41"/>
        <end position="58"/>
    </location>
</feature>
<protein>
    <recommendedName>
        <fullName evidence="6">Glycine-rich protein</fullName>
    </recommendedName>
</protein>
<evidence type="ECO:0000256" key="3">
    <source>
        <dbReference type="SAM" id="SignalP"/>
    </source>
</evidence>
<name>A0AAV6KWF7_9ERIC</name>
<organism evidence="4 5">
    <name type="scientific">Rhododendron griersonianum</name>
    <dbReference type="NCBI Taxonomy" id="479676"/>
    <lineage>
        <taxon>Eukaryota</taxon>
        <taxon>Viridiplantae</taxon>
        <taxon>Streptophyta</taxon>
        <taxon>Embryophyta</taxon>
        <taxon>Tracheophyta</taxon>
        <taxon>Spermatophyta</taxon>
        <taxon>Magnoliopsida</taxon>
        <taxon>eudicotyledons</taxon>
        <taxon>Gunneridae</taxon>
        <taxon>Pentapetalae</taxon>
        <taxon>asterids</taxon>
        <taxon>Ericales</taxon>
        <taxon>Ericaceae</taxon>
        <taxon>Ericoideae</taxon>
        <taxon>Rhodoreae</taxon>
        <taxon>Rhododendron</taxon>
    </lineage>
</organism>
<keyword evidence="2" id="KW-0812">Transmembrane</keyword>
<dbReference type="AlphaFoldDB" id="A0AAV6KWF7"/>
<dbReference type="PANTHER" id="PTHR36245:SF7">
    <property type="entry name" value="GLYCINE-RICH PROTEIN"/>
    <property type="match status" value="1"/>
</dbReference>
<proteinExistence type="predicted"/>
<dbReference type="PANTHER" id="PTHR36245">
    <property type="entry name" value="GLYCINE-RICH PROTEIN DOT1-LIKE"/>
    <property type="match status" value="1"/>
</dbReference>
<keyword evidence="3" id="KW-0732">Signal</keyword>
<keyword evidence="2" id="KW-0472">Membrane</keyword>
<keyword evidence="5" id="KW-1185">Reference proteome</keyword>
<reference evidence="4" key="1">
    <citation type="submission" date="2020-08" db="EMBL/GenBank/DDBJ databases">
        <title>Plant Genome Project.</title>
        <authorList>
            <person name="Zhang R.-G."/>
        </authorList>
    </citation>
    <scope>NUCLEOTIDE SEQUENCE</scope>
    <source>
        <strain evidence="4">WSP0</strain>
        <tissue evidence="4">Leaf</tissue>
    </source>
</reference>
<accession>A0AAV6KWF7</accession>
<evidence type="ECO:0000313" key="5">
    <source>
        <dbReference type="Proteomes" id="UP000823749"/>
    </source>
</evidence>
<feature type="chain" id="PRO_5043753358" description="Glycine-rich protein" evidence="3">
    <location>
        <begin position="26"/>
        <end position="152"/>
    </location>
</feature>
<evidence type="ECO:0000313" key="4">
    <source>
        <dbReference type="EMBL" id="KAG5556972.1"/>
    </source>
</evidence>
<sequence length="152" mass="15772">MQRMGSKEIVLFLMVCLHFYCPASCLPLRKNLTSARLQDNAGEKETDEYKTSTRDGKIIAHRSNFASGAAGGRGGSSGRGGGGSRGSGEEGNGGSSTPKTAAGIIPLYAAGAGHHNNHHGAASCNRIPALWAVILASLVVYIYVVLGSENLV</sequence>
<evidence type="ECO:0000256" key="2">
    <source>
        <dbReference type="SAM" id="Phobius"/>
    </source>
</evidence>
<feature type="transmembrane region" description="Helical" evidence="2">
    <location>
        <begin position="129"/>
        <end position="146"/>
    </location>
</feature>
<dbReference type="Proteomes" id="UP000823749">
    <property type="component" value="Chromosome 3"/>
</dbReference>
<keyword evidence="2" id="KW-1133">Transmembrane helix</keyword>
<evidence type="ECO:0008006" key="6">
    <source>
        <dbReference type="Google" id="ProtNLM"/>
    </source>
</evidence>
<evidence type="ECO:0000256" key="1">
    <source>
        <dbReference type="SAM" id="MobiDB-lite"/>
    </source>
</evidence>
<feature type="region of interest" description="Disordered" evidence="1">
    <location>
        <begin position="40"/>
        <end position="97"/>
    </location>
</feature>
<feature type="signal peptide" evidence="3">
    <location>
        <begin position="1"/>
        <end position="25"/>
    </location>
</feature>
<dbReference type="EMBL" id="JACTNZ010000003">
    <property type="protein sequence ID" value="KAG5556972.1"/>
    <property type="molecule type" value="Genomic_DNA"/>
</dbReference>